<proteinExistence type="predicted"/>
<dbReference type="Proteomes" id="UP001589608">
    <property type="component" value="Unassembled WGS sequence"/>
</dbReference>
<evidence type="ECO:0000313" key="1">
    <source>
        <dbReference type="EMBL" id="MFB9448178.1"/>
    </source>
</evidence>
<protein>
    <submittedName>
        <fullName evidence="1">Uncharacterized protein</fullName>
    </submittedName>
</protein>
<evidence type="ECO:0000313" key="2">
    <source>
        <dbReference type="Proteomes" id="UP001589608"/>
    </source>
</evidence>
<gene>
    <name evidence="1" type="ORF">ACFFTR_34255</name>
</gene>
<dbReference type="EMBL" id="JBHMCA010000056">
    <property type="protein sequence ID" value="MFB9448178.1"/>
    <property type="molecule type" value="Genomic_DNA"/>
</dbReference>
<dbReference type="RefSeq" id="WP_223096646.1">
    <property type="nucleotide sequence ID" value="NZ_CP061913.1"/>
</dbReference>
<keyword evidence="2" id="KW-1185">Reference proteome</keyword>
<accession>A0ABV5MH26</accession>
<organism evidence="1 2">
    <name type="scientific">Dactylosporangium vinaceum</name>
    <dbReference type="NCBI Taxonomy" id="53362"/>
    <lineage>
        <taxon>Bacteria</taxon>
        <taxon>Bacillati</taxon>
        <taxon>Actinomycetota</taxon>
        <taxon>Actinomycetes</taxon>
        <taxon>Micromonosporales</taxon>
        <taxon>Micromonosporaceae</taxon>
        <taxon>Dactylosporangium</taxon>
    </lineage>
</organism>
<name>A0ABV5MH26_9ACTN</name>
<comment type="caution">
    <text evidence="1">The sequence shown here is derived from an EMBL/GenBank/DDBJ whole genome shotgun (WGS) entry which is preliminary data.</text>
</comment>
<sequence length="230" mass="23842">MADNRADQPTGESAGGPVALTFAELEFVLRSAAERGADVDDVRRRLNFQPGVSTGIVVASGVASLLARDLCHLEEGHLQEGHLQESRVVPGEFIQGAIAALTTRHTSTEAAGWLDERPVVVHLFSGVAGRLAVYPGAYGVFAVELIDAAEPLSAPVLRFLDLCTSGDGAATVLIRTQAGAAGESGVAVARSAAGAWFMSDSLERPDPGRPLARAAVVARLLSLLAQPVGV</sequence>
<reference evidence="1 2" key="1">
    <citation type="submission" date="2024-09" db="EMBL/GenBank/DDBJ databases">
        <authorList>
            <person name="Sun Q."/>
            <person name="Mori K."/>
        </authorList>
    </citation>
    <scope>NUCLEOTIDE SEQUENCE [LARGE SCALE GENOMIC DNA]</scope>
    <source>
        <strain evidence="1 2">JCM 3307</strain>
    </source>
</reference>